<evidence type="ECO:0000256" key="4">
    <source>
        <dbReference type="ARBA" id="ARBA00022692"/>
    </source>
</evidence>
<comment type="caution">
    <text evidence="9">The sequence shown here is derived from an EMBL/GenBank/DDBJ whole genome shotgun (WGS) entry which is preliminary data.</text>
</comment>
<dbReference type="PANTHER" id="PTHR23513:SF11">
    <property type="entry name" value="STAPHYLOFERRIN A TRANSPORTER"/>
    <property type="match status" value="1"/>
</dbReference>
<keyword evidence="5 7" id="KW-1133">Transmembrane helix</keyword>
<feature type="transmembrane region" description="Helical" evidence="7">
    <location>
        <begin position="116"/>
        <end position="137"/>
    </location>
</feature>
<evidence type="ECO:0000256" key="5">
    <source>
        <dbReference type="ARBA" id="ARBA00022989"/>
    </source>
</evidence>
<evidence type="ECO:0000256" key="3">
    <source>
        <dbReference type="ARBA" id="ARBA00022475"/>
    </source>
</evidence>
<name>A0A2S4MCR8_9HYPH</name>
<gene>
    <name evidence="9" type="ORF">CYD53_10584</name>
</gene>
<feature type="transmembrane region" description="Helical" evidence="7">
    <location>
        <begin position="61"/>
        <end position="81"/>
    </location>
</feature>
<accession>A0A2S4MCR8</accession>
<feature type="transmembrane region" description="Helical" evidence="7">
    <location>
        <begin position="385"/>
        <end position="404"/>
    </location>
</feature>
<dbReference type="EMBL" id="PQFZ01000005">
    <property type="protein sequence ID" value="POR52419.1"/>
    <property type="molecule type" value="Genomic_DNA"/>
</dbReference>
<keyword evidence="2" id="KW-0813">Transport</keyword>
<dbReference type="Gene3D" id="1.20.1250.20">
    <property type="entry name" value="MFS general substrate transporter like domains"/>
    <property type="match status" value="1"/>
</dbReference>
<organism evidence="9 10">
    <name type="scientific">Bosea psychrotolerans</name>
    <dbReference type="NCBI Taxonomy" id="1871628"/>
    <lineage>
        <taxon>Bacteria</taxon>
        <taxon>Pseudomonadati</taxon>
        <taxon>Pseudomonadota</taxon>
        <taxon>Alphaproteobacteria</taxon>
        <taxon>Hyphomicrobiales</taxon>
        <taxon>Boseaceae</taxon>
        <taxon>Bosea</taxon>
    </lineage>
</organism>
<dbReference type="InterPro" id="IPR020846">
    <property type="entry name" value="MFS_dom"/>
</dbReference>
<dbReference type="GO" id="GO:0005886">
    <property type="term" value="C:plasma membrane"/>
    <property type="evidence" value="ECO:0007669"/>
    <property type="project" value="UniProtKB-SubCell"/>
</dbReference>
<feature type="transmembrane region" description="Helical" evidence="7">
    <location>
        <begin position="174"/>
        <end position="202"/>
    </location>
</feature>
<feature type="domain" description="Major facilitator superfamily (MFS) profile" evidence="8">
    <location>
        <begin position="24"/>
        <end position="410"/>
    </location>
</feature>
<feature type="transmembrane region" description="Helical" evidence="7">
    <location>
        <begin position="24"/>
        <end position="41"/>
    </location>
</feature>
<evidence type="ECO:0000313" key="9">
    <source>
        <dbReference type="EMBL" id="POR52419.1"/>
    </source>
</evidence>
<dbReference type="PROSITE" id="PS50850">
    <property type="entry name" value="MFS"/>
    <property type="match status" value="1"/>
</dbReference>
<keyword evidence="6 7" id="KW-0472">Membrane</keyword>
<feature type="transmembrane region" description="Helical" evidence="7">
    <location>
        <begin position="299"/>
        <end position="317"/>
    </location>
</feature>
<evidence type="ECO:0000256" key="7">
    <source>
        <dbReference type="SAM" id="Phobius"/>
    </source>
</evidence>
<proteinExistence type="predicted"/>
<feature type="transmembrane region" description="Helical" evidence="7">
    <location>
        <begin position="323"/>
        <end position="345"/>
    </location>
</feature>
<evidence type="ECO:0000313" key="10">
    <source>
        <dbReference type="Proteomes" id="UP000236919"/>
    </source>
</evidence>
<dbReference type="OrthoDB" id="9809918at2"/>
<protein>
    <submittedName>
        <fullName evidence="9">Putative MFS family arabinose efflux permease</fullName>
    </submittedName>
</protein>
<reference evidence="9 10" key="1">
    <citation type="submission" date="2018-01" db="EMBL/GenBank/DDBJ databases">
        <title>Genomic Encyclopedia of Type Strains, Phase III (KMG-III): the genomes of soil and plant-associated and newly described type strains.</title>
        <authorList>
            <person name="Whitman W."/>
        </authorList>
    </citation>
    <scope>NUCLEOTIDE SEQUENCE [LARGE SCALE GENOMIC DNA]</scope>
    <source>
        <strain evidence="9 10">1131</strain>
    </source>
</reference>
<dbReference type="InterPro" id="IPR010290">
    <property type="entry name" value="TM_effector"/>
</dbReference>
<sequence>MAETPNTPPKAPAPSAFSPLRRPVFAVLWAATILGNIGSFMRDVASAWLVTDLSGSPSAVAMIQVAGTLPIFLLAIPAGVLSDIVDRRKLLIGVQILLGLISTALLTLALADRLSVAILVGLTFLGGVGAALMGPAWQSIVPELVPKPDLRNAVALNSLGFNIARSIGPALGGALLVAFGAAATYGADVLSYVFVIAALVWWRRPAEADDALREHFGGAFRAGLRYARASRELHRVLLRATLFFICASAVWALLPLVARRLLEGGAGFYGLLLGAVGAGAICGAVLLPQIRGRTGVDGLMLGAALVTAAIIAALAAVPPQWLAVILLFILGGAWIAALTTLNGTIQAILPNWVRGRGLALYLTVFNGASAAGSLLWGIVAEAIGLHGTLVAAALALSVVAFAALRLPLPAGEADLTPSSHWPEPAIVEPVEHDRGPVMITIEYRIARENRAGFLAAIARLAPERRRDGAFAWGVAEDAADPERIVEWFMVESWAEHLRQHKRVSRADADIQAEAARFHAGPEAPVIRHLLGLSAQREDRAAPAERGA</sequence>
<evidence type="ECO:0000256" key="2">
    <source>
        <dbReference type="ARBA" id="ARBA00022448"/>
    </source>
</evidence>
<feature type="transmembrane region" description="Helical" evidence="7">
    <location>
        <begin position="266"/>
        <end position="287"/>
    </location>
</feature>
<evidence type="ECO:0000259" key="8">
    <source>
        <dbReference type="PROSITE" id="PS50850"/>
    </source>
</evidence>
<evidence type="ECO:0000256" key="1">
    <source>
        <dbReference type="ARBA" id="ARBA00004651"/>
    </source>
</evidence>
<dbReference type="AlphaFoldDB" id="A0A2S4MCR8"/>
<dbReference type="PANTHER" id="PTHR23513">
    <property type="entry name" value="INTEGRAL MEMBRANE EFFLUX PROTEIN-RELATED"/>
    <property type="match status" value="1"/>
</dbReference>
<dbReference type="SUPFAM" id="SSF103473">
    <property type="entry name" value="MFS general substrate transporter"/>
    <property type="match status" value="1"/>
</dbReference>
<dbReference type="Pfam" id="PF05977">
    <property type="entry name" value="MFS_3"/>
    <property type="match status" value="1"/>
</dbReference>
<dbReference type="InterPro" id="IPR036259">
    <property type="entry name" value="MFS_trans_sf"/>
</dbReference>
<dbReference type="CDD" id="cd06173">
    <property type="entry name" value="MFS_MefA_like"/>
    <property type="match status" value="1"/>
</dbReference>
<feature type="transmembrane region" description="Helical" evidence="7">
    <location>
        <begin position="357"/>
        <end position="379"/>
    </location>
</feature>
<keyword evidence="3" id="KW-1003">Cell membrane</keyword>
<dbReference type="GO" id="GO:0022857">
    <property type="term" value="F:transmembrane transporter activity"/>
    <property type="evidence" value="ECO:0007669"/>
    <property type="project" value="InterPro"/>
</dbReference>
<keyword evidence="4 7" id="KW-0812">Transmembrane</keyword>
<feature type="transmembrane region" description="Helical" evidence="7">
    <location>
        <begin position="236"/>
        <end position="254"/>
    </location>
</feature>
<dbReference type="RefSeq" id="WP_103718047.1">
    <property type="nucleotide sequence ID" value="NZ_PQFZ01000005.1"/>
</dbReference>
<evidence type="ECO:0000256" key="6">
    <source>
        <dbReference type="ARBA" id="ARBA00023136"/>
    </source>
</evidence>
<feature type="transmembrane region" description="Helical" evidence="7">
    <location>
        <begin position="90"/>
        <end position="110"/>
    </location>
</feature>
<comment type="subcellular location">
    <subcellularLocation>
        <location evidence="1">Cell membrane</location>
        <topology evidence="1">Multi-pass membrane protein</topology>
    </subcellularLocation>
</comment>
<keyword evidence="10" id="KW-1185">Reference proteome</keyword>
<dbReference type="Proteomes" id="UP000236919">
    <property type="component" value="Unassembled WGS sequence"/>
</dbReference>